<feature type="non-terminal residue" evidence="1">
    <location>
        <position position="1"/>
    </location>
</feature>
<protein>
    <submittedName>
        <fullName evidence="1">Uncharacterized protein</fullName>
    </submittedName>
</protein>
<dbReference type="AlphaFoldDB" id="A0A0C9ZC60"/>
<evidence type="ECO:0000313" key="1">
    <source>
        <dbReference type="EMBL" id="KIK19997.1"/>
    </source>
</evidence>
<sequence>YFLPHPALFVRGKSSDCRQRYLRNWLVSRVGWITRLSVSDVTPVTPRTWWAFLNMIPEQISSIFSGDKLHEVANLFGPELIGVQHDIPSHIQFPDISIFLGDLGRMTQWMKSKVLWDLYEHNFWFKFVALAHVLMLDMTLDRESDMLTRFSMQVFPGDSELTMCAEPFPSENQGLVSSDPKLKLKYVEKLQVLLSPWLGFPSNLMEPLPPSVSSACVWAVEKKLALFYVQLFFDNFGCLPILP</sequence>
<keyword evidence="2" id="KW-1185">Reference proteome</keyword>
<reference evidence="2" key="2">
    <citation type="submission" date="2015-01" db="EMBL/GenBank/DDBJ databases">
        <title>Evolutionary Origins and Diversification of the Mycorrhizal Mutualists.</title>
        <authorList>
            <consortium name="DOE Joint Genome Institute"/>
            <consortium name="Mycorrhizal Genomics Consortium"/>
            <person name="Kohler A."/>
            <person name="Kuo A."/>
            <person name="Nagy L.G."/>
            <person name="Floudas D."/>
            <person name="Copeland A."/>
            <person name="Barry K.W."/>
            <person name="Cichocki N."/>
            <person name="Veneault-Fourrey C."/>
            <person name="LaButti K."/>
            <person name="Lindquist E.A."/>
            <person name="Lipzen A."/>
            <person name="Lundell T."/>
            <person name="Morin E."/>
            <person name="Murat C."/>
            <person name="Riley R."/>
            <person name="Ohm R."/>
            <person name="Sun H."/>
            <person name="Tunlid A."/>
            <person name="Henrissat B."/>
            <person name="Grigoriev I.V."/>
            <person name="Hibbett D.S."/>
            <person name="Martin F."/>
        </authorList>
    </citation>
    <scope>NUCLEOTIDE SEQUENCE [LARGE SCALE GENOMIC DNA]</scope>
    <source>
        <strain evidence="2">441</strain>
    </source>
</reference>
<evidence type="ECO:0000313" key="2">
    <source>
        <dbReference type="Proteomes" id="UP000054018"/>
    </source>
</evidence>
<name>A0A0C9ZC60_9AGAM</name>
<dbReference type="Proteomes" id="UP000054018">
    <property type="component" value="Unassembled WGS sequence"/>
</dbReference>
<accession>A0A0C9ZC60</accession>
<dbReference type="HOGENOM" id="CLU_046162_0_0_1"/>
<feature type="non-terminal residue" evidence="1">
    <location>
        <position position="243"/>
    </location>
</feature>
<dbReference type="OrthoDB" id="2634326at2759"/>
<organism evidence="1 2">
    <name type="scientific">Pisolithus microcarpus 441</name>
    <dbReference type="NCBI Taxonomy" id="765257"/>
    <lineage>
        <taxon>Eukaryota</taxon>
        <taxon>Fungi</taxon>
        <taxon>Dikarya</taxon>
        <taxon>Basidiomycota</taxon>
        <taxon>Agaricomycotina</taxon>
        <taxon>Agaricomycetes</taxon>
        <taxon>Agaricomycetidae</taxon>
        <taxon>Boletales</taxon>
        <taxon>Sclerodermatineae</taxon>
        <taxon>Pisolithaceae</taxon>
        <taxon>Pisolithus</taxon>
    </lineage>
</organism>
<reference evidence="1 2" key="1">
    <citation type="submission" date="2014-04" db="EMBL/GenBank/DDBJ databases">
        <authorList>
            <consortium name="DOE Joint Genome Institute"/>
            <person name="Kuo A."/>
            <person name="Kohler A."/>
            <person name="Costa M.D."/>
            <person name="Nagy L.G."/>
            <person name="Floudas D."/>
            <person name="Copeland A."/>
            <person name="Barry K.W."/>
            <person name="Cichocki N."/>
            <person name="Veneault-Fourrey C."/>
            <person name="LaButti K."/>
            <person name="Lindquist E.A."/>
            <person name="Lipzen A."/>
            <person name="Lundell T."/>
            <person name="Morin E."/>
            <person name="Murat C."/>
            <person name="Sun H."/>
            <person name="Tunlid A."/>
            <person name="Henrissat B."/>
            <person name="Grigoriev I.V."/>
            <person name="Hibbett D.S."/>
            <person name="Martin F."/>
            <person name="Nordberg H.P."/>
            <person name="Cantor M.N."/>
            <person name="Hua S.X."/>
        </authorList>
    </citation>
    <scope>NUCLEOTIDE SEQUENCE [LARGE SCALE GENOMIC DNA]</scope>
    <source>
        <strain evidence="1 2">441</strain>
    </source>
</reference>
<dbReference type="EMBL" id="KN833773">
    <property type="protein sequence ID" value="KIK19997.1"/>
    <property type="molecule type" value="Genomic_DNA"/>
</dbReference>
<gene>
    <name evidence="1" type="ORF">PISMIDRAFT_75134</name>
</gene>
<proteinExistence type="predicted"/>